<dbReference type="PANTHER" id="PTHR34136:SF1">
    <property type="entry name" value="UDP-N-ACETYL-D-MANNOSAMINURONIC ACID TRANSFERASE"/>
    <property type="match status" value="1"/>
</dbReference>
<evidence type="ECO:0000313" key="4">
    <source>
        <dbReference type="Proteomes" id="UP000621560"/>
    </source>
</evidence>
<dbReference type="Proteomes" id="UP000621560">
    <property type="component" value="Unassembled WGS sequence"/>
</dbReference>
<dbReference type="CDD" id="cd06533">
    <property type="entry name" value="Glyco_transf_WecG_TagA"/>
    <property type="match status" value="1"/>
</dbReference>
<proteinExistence type="predicted"/>
<name>A0A927BU02_9BACL</name>
<keyword evidence="1" id="KW-0328">Glycosyltransferase</keyword>
<accession>A0A927BU02</accession>
<evidence type="ECO:0000313" key="3">
    <source>
        <dbReference type="EMBL" id="MBD2845856.1"/>
    </source>
</evidence>
<dbReference type="GO" id="GO:0016758">
    <property type="term" value="F:hexosyltransferase activity"/>
    <property type="evidence" value="ECO:0007669"/>
    <property type="project" value="TreeGrafter"/>
</dbReference>
<dbReference type="NCBIfam" id="TIGR00696">
    <property type="entry name" value="wecG_tagA_cpsF"/>
    <property type="match status" value="1"/>
</dbReference>
<dbReference type="PANTHER" id="PTHR34136">
    <property type="match status" value="1"/>
</dbReference>
<organism evidence="3 4">
    <name type="scientific">Paenibacillus sabuli</name>
    <dbReference type="NCBI Taxonomy" id="2772509"/>
    <lineage>
        <taxon>Bacteria</taxon>
        <taxon>Bacillati</taxon>
        <taxon>Bacillota</taxon>
        <taxon>Bacilli</taxon>
        <taxon>Bacillales</taxon>
        <taxon>Paenibacillaceae</taxon>
        <taxon>Paenibacillus</taxon>
    </lineage>
</organism>
<evidence type="ECO:0000256" key="1">
    <source>
        <dbReference type="ARBA" id="ARBA00022676"/>
    </source>
</evidence>
<gene>
    <name evidence="3" type="ORF">IDH44_11695</name>
</gene>
<dbReference type="AlphaFoldDB" id="A0A927BU02"/>
<keyword evidence="2" id="KW-0808">Transferase</keyword>
<sequence>MEETVARLIEVVNRREPAQIVTGNPIMVMAALEDERYYRAMASADLIVPDGAGVVWAANYVGEPVTERVAGFDLLHRLMTVGESKRWRVFLLGSSQEVVDEAAARLGRQFPLVTLVGARNGYFDASEDAQVIAEVRAAQPDLLFVARAASNQEPWIAEHKAALGVPLVMGVGGSFDIIAGKLKRAPLLMRKLKLEWFYRLLKQPSRLPRMLVLPKFALKVIRERKMVLNPHGSSK</sequence>
<evidence type="ECO:0000256" key="2">
    <source>
        <dbReference type="ARBA" id="ARBA00022679"/>
    </source>
</evidence>
<dbReference type="InterPro" id="IPR004629">
    <property type="entry name" value="WecG_TagA_CpsF"/>
</dbReference>
<reference evidence="3" key="1">
    <citation type="submission" date="2020-09" db="EMBL/GenBank/DDBJ databases">
        <title>A novel bacterium of genus Paenibacillus, isolated from South China Sea.</title>
        <authorList>
            <person name="Huang H."/>
            <person name="Mo K."/>
            <person name="Hu Y."/>
        </authorList>
    </citation>
    <scope>NUCLEOTIDE SEQUENCE</scope>
    <source>
        <strain evidence="3">IB182496</strain>
    </source>
</reference>
<dbReference type="Pfam" id="PF03808">
    <property type="entry name" value="Glyco_tran_WecG"/>
    <property type="match status" value="1"/>
</dbReference>
<protein>
    <submittedName>
        <fullName evidence="3">WecB/TagA/CpsF family glycosyltransferase</fullName>
    </submittedName>
</protein>
<dbReference type="EMBL" id="JACXIZ010000019">
    <property type="protein sequence ID" value="MBD2845856.1"/>
    <property type="molecule type" value="Genomic_DNA"/>
</dbReference>
<comment type="caution">
    <text evidence="3">The sequence shown here is derived from an EMBL/GenBank/DDBJ whole genome shotgun (WGS) entry which is preliminary data.</text>
</comment>
<dbReference type="RefSeq" id="WP_190917835.1">
    <property type="nucleotide sequence ID" value="NZ_JACXIZ010000019.1"/>
</dbReference>
<keyword evidence="4" id="KW-1185">Reference proteome</keyword>